<gene>
    <name evidence="5" type="ORF">Q5Y73_19120</name>
</gene>
<dbReference type="PANTHER" id="PTHR30313">
    <property type="entry name" value="DNA PRIMASE"/>
    <property type="match status" value="1"/>
</dbReference>
<reference evidence="5 6" key="1">
    <citation type="submission" date="2023-08" db="EMBL/GenBank/DDBJ databases">
        <authorList>
            <person name="Park J.-S."/>
        </authorList>
    </citation>
    <scope>NUCLEOTIDE SEQUENCE [LARGE SCALE GENOMIC DNA]</scope>
    <source>
        <strain evidence="5 6">2205SS18-9</strain>
    </source>
</reference>
<feature type="domain" description="Zinc finger CHC2-type" evidence="4">
    <location>
        <begin position="26"/>
        <end position="80"/>
    </location>
</feature>
<keyword evidence="3" id="KW-0862">Zinc</keyword>
<accession>A0ABT9J444</accession>
<dbReference type="Proteomes" id="UP001231941">
    <property type="component" value="Unassembled WGS sequence"/>
</dbReference>
<name>A0ABT9J444_9BACL</name>
<dbReference type="InterPro" id="IPR002694">
    <property type="entry name" value="Znf_CHC2"/>
</dbReference>
<comment type="caution">
    <text evidence="5">The sequence shown here is derived from an EMBL/GenBank/DDBJ whole genome shotgun (WGS) entry which is preliminary data.</text>
</comment>
<dbReference type="SMART" id="SM00400">
    <property type="entry name" value="ZnF_CHCC"/>
    <property type="match status" value="1"/>
</dbReference>
<proteinExistence type="predicted"/>
<dbReference type="PANTHER" id="PTHR30313:SF2">
    <property type="entry name" value="DNA PRIMASE"/>
    <property type="match status" value="1"/>
</dbReference>
<evidence type="ECO:0000259" key="4">
    <source>
        <dbReference type="SMART" id="SM00400"/>
    </source>
</evidence>
<keyword evidence="2" id="KW-0863">Zinc-finger</keyword>
<sequence length="191" mass="22345">MSDFLPDIYEVAQIYGLSLRKSRSQYKALCPFHEEKTPSFYINPEKNIFKCFGCGEGGGVIKFKAKIEDKSEQEIYEELKSQKTFQSNKSSHPAESLTSFQFREMSEVIPELSHLERRPNWGIIKQIGNEEYLQFRDKVWGHWLQFLEYEKKSAVMTIKFGIRLNSVNAAIEEIRKREKELGVTLFENSTQ</sequence>
<dbReference type="Pfam" id="PF01807">
    <property type="entry name" value="Zn_ribbon_DnaG"/>
    <property type="match status" value="1"/>
</dbReference>
<dbReference type="InterPro" id="IPR036977">
    <property type="entry name" value="DNA_primase_Znf_CHC2"/>
</dbReference>
<dbReference type="EMBL" id="JAVAMP010000012">
    <property type="protein sequence ID" value="MDP5276212.1"/>
    <property type="molecule type" value="Genomic_DNA"/>
</dbReference>
<evidence type="ECO:0000313" key="6">
    <source>
        <dbReference type="Proteomes" id="UP001231941"/>
    </source>
</evidence>
<evidence type="ECO:0000256" key="3">
    <source>
        <dbReference type="ARBA" id="ARBA00022833"/>
    </source>
</evidence>
<evidence type="ECO:0000313" key="5">
    <source>
        <dbReference type="EMBL" id="MDP5276212.1"/>
    </source>
</evidence>
<dbReference type="InterPro" id="IPR050219">
    <property type="entry name" value="DnaG_primase"/>
</dbReference>
<evidence type="ECO:0000256" key="1">
    <source>
        <dbReference type="ARBA" id="ARBA00022723"/>
    </source>
</evidence>
<evidence type="ECO:0000256" key="2">
    <source>
        <dbReference type="ARBA" id="ARBA00022771"/>
    </source>
</evidence>
<protein>
    <submittedName>
        <fullName evidence="5">CHC2 zinc finger domain-containing protein</fullName>
    </submittedName>
</protein>
<organism evidence="5 6">
    <name type="scientific">Chengkuizengella axinellae</name>
    <dbReference type="NCBI Taxonomy" id="3064388"/>
    <lineage>
        <taxon>Bacteria</taxon>
        <taxon>Bacillati</taxon>
        <taxon>Bacillota</taxon>
        <taxon>Bacilli</taxon>
        <taxon>Bacillales</taxon>
        <taxon>Paenibacillaceae</taxon>
        <taxon>Chengkuizengella</taxon>
    </lineage>
</organism>
<dbReference type="SUPFAM" id="SSF57783">
    <property type="entry name" value="Zinc beta-ribbon"/>
    <property type="match status" value="1"/>
</dbReference>
<keyword evidence="1" id="KW-0479">Metal-binding</keyword>
<keyword evidence="6" id="KW-1185">Reference proteome</keyword>
<dbReference type="Gene3D" id="3.90.580.10">
    <property type="entry name" value="Zinc finger, CHC2-type domain"/>
    <property type="match status" value="1"/>
</dbReference>